<protein>
    <submittedName>
        <fullName evidence="1">Uncharacterized protein</fullName>
    </submittedName>
</protein>
<name>A0A645CW69_9ZZZZ</name>
<reference evidence="1" key="1">
    <citation type="submission" date="2019-08" db="EMBL/GenBank/DDBJ databases">
        <authorList>
            <person name="Kucharzyk K."/>
            <person name="Murdoch R.W."/>
            <person name="Higgins S."/>
            <person name="Loffler F."/>
        </authorList>
    </citation>
    <scope>NUCLEOTIDE SEQUENCE</scope>
</reference>
<evidence type="ECO:0000313" key="1">
    <source>
        <dbReference type="EMBL" id="MPM80942.1"/>
    </source>
</evidence>
<gene>
    <name evidence="1" type="ORF">SDC9_127993</name>
</gene>
<comment type="caution">
    <text evidence="1">The sequence shown here is derived from an EMBL/GenBank/DDBJ whole genome shotgun (WGS) entry which is preliminary data.</text>
</comment>
<dbReference type="AlphaFoldDB" id="A0A645CW69"/>
<sequence length="67" mass="7745">MHQLTGDFYTVGEILGHSLKGIGNQLGVGNLEATTERYVDVRMERKRIVLDTYHTEIQKKKNKDLER</sequence>
<accession>A0A645CW69</accession>
<proteinExistence type="predicted"/>
<dbReference type="EMBL" id="VSSQ01030415">
    <property type="protein sequence ID" value="MPM80942.1"/>
    <property type="molecule type" value="Genomic_DNA"/>
</dbReference>
<organism evidence="1">
    <name type="scientific">bioreactor metagenome</name>
    <dbReference type="NCBI Taxonomy" id="1076179"/>
    <lineage>
        <taxon>unclassified sequences</taxon>
        <taxon>metagenomes</taxon>
        <taxon>ecological metagenomes</taxon>
    </lineage>
</organism>